<comment type="caution">
    <text evidence="1">The sequence shown here is derived from an EMBL/GenBank/DDBJ whole genome shotgun (WGS) entry which is preliminary data.</text>
</comment>
<evidence type="ECO:0000313" key="1">
    <source>
        <dbReference type="EMBL" id="OGC44574.1"/>
    </source>
</evidence>
<protein>
    <submittedName>
        <fullName evidence="1">Uncharacterized protein</fullName>
    </submittedName>
</protein>
<sequence length="69" mass="8308">MATPNLHHNLIQQISELMDSVWRYEHFYKTDAEACPKCKEIWESLHQRHEEDIKILKDHLAEHIQAGDW</sequence>
<dbReference type="Proteomes" id="UP000176583">
    <property type="component" value="Unassembled WGS sequence"/>
</dbReference>
<gene>
    <name evidence="1" type="ORF">A2V54_03710</name>
</gene>
<reference evidence="1 2" key="1">
    <citation type="journal article" date="2016" name="Nat. Commun.">
        <title>Thousands of microbial genomes shed light on interconnected biogeochemical processes in an aquifer system.</title>
        <authorList>
            <person name="Anantharaman K."/>
            <person name="Brown C.T."/>
            <person name="Hug L.A."/>
            <person name="Sharon I."/>
            <person name="Castelle C.J."/>
            <person name="Probst A.J."/>
            <person name="Thomas B.C."/>
            <person name="Singh A."/>
            <person name="Wilkins M.J."/>
            <person name="Karaoz U."/>
            <person name="Brodie E.L."/>
            <person name="Williams K.H."/>
            <person name="Hubbard S.S."/>
            <person name="Banfield J.F."/>
        </authorList>
    </citation>
    <scope>NUCLEOTIDE SEQUENCE [LARGE SCALE GENOMIC DNA]</scope>
</reference>
<dbReference type="AlphaFoldDB" id="A0A1F4UHZ3"/>
<evidence type="ECO:0000313" key="2">
    <source>
        <dbReference type="Proteomes" id="UP000176583"/>
    </source>
</evidence>
<proteinExistence type="predicted"/>
<dbReference type="STRING" id="1802613.A2V54_03710"/>
<name>A0A1F4UHZ3_UNCKA</name>
<organism evidence="1 2">
    <name type="scientific">candidate division WWE3 bacterium RBG_19FT_COMBO_53_11</name>
    <dbReference type="NCBI Taxonomy" id="1802613"/>
    <lineage>
        <taxon>Bacteria</taxon>
        <taxon>Katanobacteria</taxon>
    </lineage>
</organism>
<accession>A0A1F4UHZ3</accession>
<dbReference type="EMBL" id="MEUW01000015">
    <property type="protein sequence ID" value="OGC44574.1"/>
    <property type="molecule type" value="Genomic_DNA"/>
</dbReference>